<dbReference type="PANTHER" id="PTHR43327:SF10">
    <property type="entry name" value="STOMATIN-LIKE PROTEIN 2, MITOCHONDRIAL"/>
    <property type="match status" value="1"/>
</dbReference>
<dbReference type="InterPro" id="IPR032435">
    <property type="entry name" value="STML2-like_C"/>
</dbReference>
<keyword evidence="7" id="KW-1133">Transmembrane helix</keyword>
<dbReference type="FunFam" id="3.30.479.30:FF:000004">
    <property type="entry name" value="Putative membrane protease family, stomatin"/>
    <property type="match status" value="1"/>
</dbReference>
<dbReference type="Gene3D" id="3.30.479.30">
    <property type="entry name" value="Band 7 domain"/>
    <property type="match status" value="1"/>
</dbReference>
<dbReference type="PRINTS" id="PR00721">
    <property type="entry name" value="STOMATIN"/>
</dbReference>
<dbReference type="InterPro" id="IPR001107">
    <property type="entry name" value="Band_7"/>
</dbReference>
<evidence type="ECO:0000256" key="2">
    <source>
        <dbReference type="ARBA" id="ARBA00008164"/>
    </source>
</evidence>
<feature type="domain" description="Band 7" evidence="8">
    <location>
        <begin position="1207"/>
        <end position="1365"/>
    </location>
</feature>
<dbReference type="Pfam" id="PF16200">
    <property type="entry name" value="Band_7_C"/>
    <property type="match status" value="1"/>
</dbReference>
<feature type="compositionally biased region" description="Basic and acidic residues" evidence="6">
    <location>
        <begin position="1506"/>
        <end position="1519"/>
    </location>
</feature>
<feature type="transmembrane region" description="Helical" evidence="7">
    <location>
        <begin position="6"/>
        <end position="28"/>
    </location>
</feature>
<dbReference type="Gene3D" id="1.10.630.10">
    <property type="entry name" value="Cytochrome P450"/>
    <property type="match status" value="1"/>
</dbReference>
<dbReference type="InterPro" id="IPR001972">
    <property type="entry name" value="Stomatin_HflK_fam"/>
</dbReference>
<dbReference type="SUPFAM" id="SSF117892">
    <property type="entry name" value="Band 7/SPFH domain"/>
    <property type="match status" value="1"/>
</dbReference>
<dbReference type="GO" id="GO:0020037">
    <property type="term" value="F:heme binding"/>
    <property type="evidence" value="ECO:0007669"/>
    <property type="project" value="InterPro"/>
</dbReference>
<comment type="subcellular location">
    <subcellularLocation>
        <location evidence="1">Mitochondrion</location>
    </subcellularLocation>
</comment>
<keyword evidence="3" id="KW-0479">Metal-binding</keyword>
<keyword evidence="10" id="KW-1185">Reference proteome</keyword>
<dbReference type="PANTHER" id="PTHR43327">
    <property type="entry name" value="STOMATIN-LIKE PROTEIN 2, MITOCHONDRIAL"/>
    <property type="match status" value="1"/>
</dbReference>
<keyword evidence="4" id="KW-0408">Iron</keyword>
<keyword evidence="7" id="KW-0472">Membrane</keyword>
<name>A0A7C8N097_9PEZI</name>
<comment type="caution">
    <text evidence="9">The sequence shown here is derived from an EMBL/GenBank/DDBJ whole genome shotgun (WGS) entry which is preliminary data.</text>
</comment>
<comment type="similarity">
    <text evidence="2">Belongs to the band 7/mec-2 family.</text>
</comment>
<dbReference type="GO" id="GO:0005506">
    <property type="term" value="F:iron ion binding"/>
    <property type="evidence" value="ECO:0007669"/>
    <property type="project" value="InterPro"/>
</dbReference>
<dbReference type="PROSITE" id="PS00086">
    <property type="entry name" value="CYTOCHROME_P450"/>
    <property type="match status" value="1"/>
</dbReference>
<dbReference type="GO" id="GO:0005739">
    <property type="term" value="C:mitochondrion"/>
    <property type="evidence" value="ECO:0007669"/>
    <property type="project" value="UniProtKB-SubCell"/>
</dbReference>
<reference evidence="9 10" key="1">
    <citation type="submission" date="2019-12" db="EMBL/GenBank/DDBJ databases">
        <title>Draft genome sequence of the ascomycete Xylaria multiplex DSM 110363.</title>
        <authorList>
            <person name="Buettner E."/>
            <person name="Kellner H."/>
        </authorList>
    </citation>
    <scope>NUCLEOTIDE SEQUENCE [LARGE SCALE GENOMIC DNA]</scope>
    <source>
        <strain evidence="9 10">DSM 110363</strain>
    </source>
</reference>
<dbReference type="Proteomes" id="UP000481858">
    <property type="component" value="Unassembled WGS sequence"/>
</dbReference>
<dbReference type="InterPro" id="IPR036396">
    <property type="entry name" value="Cyt_P450_sf"/>
</dbReference>
<dbReference type="InterPro" id="IPR050710">
    <property type="entry name" value="Band7/mec-2_domain"/>
</dbReference>
<sequence>MASFNTWVLASSAALLYFVGLVTYRLYFHPLSKFPGPKLAAATGWYETYHDLKSPGGQFMYQLNKLHRIYGPIVRLSPDEIHISDTAWVDTLLVSSVQGIRDKYVPSAHQAGTPQGVLGTPAHHTHRRRRAALSPLFSRSCAAGAEGLIYDKFDLLLRQIDTQIARDGSTEMRTAFMGFTTDVVSEYCLGQSFGLLEDETKGREWHKSIRALAKTIPYARQFNWIIPLSQKIPLSLMRAVAPDMARVASMHHDMEAQATQAIKEHEQDEKNSVDVSFHHNPTDRFAVFRTLLQNDGLPVPEKRFDRISHEAVTLMAAGSETTSSTLMMAVYFILADKENILPRLREEVESLMPTGSSRPSVAELERLPWLTAIVKETLRISTLTVRTTRVAPDEALYFNDWVLPAGTAVSMTLREISFDPDIFPSPMTFRPERWLPTNPNLDRCNRYLVAFSRGSRMCLGINLAHAELYIALATLFRHREFELHDTTIDAYVQAKLPWSHIGEGRIVLTYMVGCAGHLEGDRCYLKASDLKFNDETQAVLLEGVFSHPDSTVTEGEAEWADSCGDPGSSDAGSSRYFGFASGSDSGSGLGFASFKPVFAADSEIELSGSPGLPFGFHCGITIFTFEKSVAFIDEPSIKGQAKIAAEVGRDIQGSIQGGIKDQDSSSQGNVFLKSFSNPDQLSPHTHLLSRRQEDEKATWNDHDIRLPFNLRDRSIDIYKDEVHDLLYRVFPGTENVAETRWRSHLIFQVIELPELPWPLTIGGVPFTINDYNNQGRTLIFPTQTLGNLEISICQQGYNVEEFSDKELRKLGADVYSWFEENLPEAGVIELMLTCERTIYIILEDYADISSLGIALPGKIAQCPVGYINDYELHRPSMADLPAKREIDPQPITETVDNTEYDILRPGVLICCEKLKGIGYPKTFSTSSGVLVQDGSGRPFMTAASHGIGEDKRIWQADHPRRRIGQAKQDIAFIDVTLVELSNGITFVNEPFENGRGESPRLSRLATSEDRFLFDYCYLNSPVTGYLTASVVSKSVKLMMSVYPDEDRLRYVIYNWCYLGQAEGNRARLRPAYGACGSAIWDDNGVVTGFYYYYIRGGPWMGFGASVSASELVEAGYTLQGAMSVSRAEKALRPVIRRGRGLLQSTQTLNLNLNHNHNYNRILAPSLALSARRALHSTTRSLAPPSTGSYMGPVPPSYFQRPSLPANTIIRFVPQQTAWIVERMGKFNRILEPGLAILVPFLDRIAYVKSLKEVAIEIPSQSAITADNVTLELDGVLYTRVFDAYKASYGVEDAEYAISQLAQTTMRSEIGQLSLDHVLKERAALNTNITAAINEAAQAWGVTCLRYEIRDIHAPEGVVEAMHRQVTAERSKRAEILESEGQRQSAINIAEGKKQSVILASEALRAEQINRASGEAEAILLKAKATAEGIDAVGASIAAGGSSAQGAVSLSVAEKYVDAFGKLARESTAVVVPGNVGDIGGMIATALSVYGKVGDAQSRTMAKQLLEKQTEENKTEENTKPESIVDSVVREFDSTTAKK</sequence>
<organism evidence="9 10">
    <name type="scientific">Xylaria multiplex</name>
    <dbReference type="NCBI Taxonomy" id="323545"/>
    <lineage>
        <taxon>Eukaryota</taxon>
        <taxon>Fungi</taxon>
        <taxon>Dikarya</taxon>
        <taxon>Ascomycota</taxon>
        <taxon>Pezizomycotina</taxon>
        <taxon>Sordariomycetes</taxon>
        <taxon>Xylariomycetidae</taxon>
        <taxon>Xylariales</taxon>
        <taxon>Xylariaceae</taxon>
        <taxon>Xylaria</taxon>
    </lineage>
</organism>
<dbReference type="CDD" id="cd08829">
    <property type="entry name" value="SPFH_paraslipin"/>
    <property type="match status" value="1"/>
</dbReference>
<keyword evidence="5" id="KW-0496">Mitochondrion</keyword>
<evidence type="ECO:0000313" key="9">
    <source>
        <dbReference type="EMBL" id="KAF2972535.1"/>
    </source>
</evidence>
<evidence type="ECO:0000256" key="6">
    <source>
        <dbReference type="SAM" id="MobiDB-lite"/>
    </source>
</evidence>
<feature type="region of interest" description="Disordered" evidence="6">
    <location>
        <begin position="1506"/>
        <end position="1538"/>
    </location>
</feature>
<evidence type="ECO:0000256" key="3">
    <source>
        <dbReference type="ARBA" id="ARBA00022723"/>
    </source>
</evidence>
<dbReference type="SUPFAM" id="SSF48264">
    <property type="entry name" value="Cytochrome P450"/>
    <property type="match status" value="1"/>
</dbReference>
<dbReference type="GO" id="GO:0005886">
    <property type="term" value="C:plasma membrane"/>
    <property type="evidence" value="ECO:0007669"/>
    <property type="project" value="UniProtKB-ARBA"/>
</dbReference>
<dbReference type="InterPro" id="IPR036013">
    <property type="entry name" value="Band_7/SPFH_dom_sf"/>
</dbReference>
<keyword evidence="7" id="KW-0812">Transmembrane</keyword>
<dbReference type="Pfam" id="PF00067">
    <property type="entry name" value="p450"/>
    <property type="match status" value="1"/>
</dbReference>
<dbReference type="InterPro" id="IPR001128">
    <property type="entry name" value="Cyt_P450"/>
</dbReference>
<dbReference type="GO" id="GO:0016705">
    <property type="term" value="F:oxidoreductase activity, acting on paired donors, with incorporation or reduction of molecular oxygen"/>
    <property type="evidence" value="ECO:0007669"/>
    <property type="project" value="InterPro"/>
</dbReference>
<dbReference type="Pfam" id="PF01145">
    <property type="entry name" value="Band_7"/>
    <property type="match status" value="1"/>
</dbReference>
<dbReference type="GO" id="GO:0004497">
    <property type="term" value="F:monooxygenase activity"/>
    <property type="evidence" value="ECO:0007669"/>
    <property type="project" value="InterPro"/>
</dbReference>
<dbReference type="CDD" id="cd11062">
    <property type="entry name" value="CYP58-like"/>
    <property type="match status" value="1"/>
</dbReference>
<evidence type="ECO:0000313" key="10">
    <source>
        <dbReference type="Proteomes" id="UP000481858"/>
    </source>
</evidence>
<evidence type="ECO:0000256" key="7">
    <source>
        <dbReference type="SAM" id="Phobius"/>
    </source>
</evidence>
<dbReference type="OrthoDB" id="3945418at2759"/>
<dbReference type="GO" id="GO:0098552">
    <property type="term" value="C:side of membrane"/>
    <property type="evidence" value="ECO:0007669"/>
    <property type="project" value="UniProtKB-ARBA"/>
</dbReference>
<dbReference type="InParanoid" id="A0A7C8N097"/>
<dbReference type="SMART" id="SM00244">
    <property type="entry name" value="PHB"/>
    <property type="match status" value="1"/>
</dbReference>
<gene>
    <name evidence="9" type="ORF">GQX73_g896</name>
</gene>
<protein>
    <recommendedName>
        <fullName evidence="8">Band 7 domain-containing protein</fullName>
    </recommendedName>
</protein>
<dbReference type="EMBL" id="WUBL01000005">
    <property type="protein sequence ID" value="KAF2972535.1"/>
    <property type="molecule type" value="Genomic_DNA"/>
</dbReference>
<dbReference type="InterPro" id="IPR017972">
    <property type="entry name" value="Cyt_P450_CS"/>
</dbReference>
<evidence type="ECO:0000256" key="4">
    <source>
        <dbReference type="ARBA" id="ARBA00023004"/>
    </source>
</evidence>
<proteinExistence type="inferred from homology"/>
<evidence type="ECO:0000259" key="8">
    <source>
        <dbReference type="SMART" id="SM00244"/>
    </source>
</evidence>
<evidence type="ECO:0000256" key="5">
    <source>
        <dbReference type="ARBA" id="ARBA00023128"/>
    </source>
</evidence>
<evidence type="ECO:0000256" key="1">
    <source>
        <dbReference type="ARBA" id="ARBA00004173"/>
    </source>
</evidence>
<dbReference type="GO" id="GO:0007005">
    <property type="term" value="P:mitochondrion organization"/>
    <property type="evidence" value="ECO:0007669"/>
    <property type="project" value="TreeGrafter"/>
</dbReference>
<accession>A0A7C8N097</accession>